<organism evidence="1 2">
    <name type="scientific">Coemansia aciculifera</name>
    <dbReference type="NCBI Taxonomy" id="417176"/>
    <lineage>
        <taxon>Eukaryota</taxon>
        <taxon>Fungi</taxon>
        <taxon>Fungi incertae sedis</taxon>
        <taxon>Zoopagomycota</taxon>
        <taxon>Kickxellomycotina</taxon>
        <taxon>Kickxellomycetes</taxon>
        <taxon>Kickxellales</taxon>
        <taxon>Kickxellaceae</taxon>
        <taxon>Coemansia</taxon>
    </lineage>
</organism>
<dbReference type="EMBL" id="JANBVB010000009">
    <property type="protein sequence ID" value="KAJ2900214.1"/>
    <property type="molecule type" value="Genomic_DNA"/>
</dbReference>
<keyword evidence="2" id="KW-1185">Reference proteome</keyword>
<proteinExistence type="predicted"/>
<sequence length="316" mass="35014">MALPATQRGGARPSAAASAAAAAARQSANAPTTGERLTALAKTAQFYWWVGHLVVLSFGLTYYMKRLLFSGGANWYYSQAYLGALTSYAIVIYKTYGPPQANLAFMQRLLVDENVEYLMLATYWYWNSPVFVTLVPFVVFSLFHVITYTRSVAIPLFFPEVTGEIQRARQAESTAGGSAAGGVLMSVPARASKYMGDWSSRYYSPALREVGVWEVAVIGVWLVVGALTLQSPFLAPVFYVQFLRMRYALSAPTRAAFRRVRIWLDKLLTPPQASPHVPGVVTDSYVKGRDYLVQLGNAMVNPAVPQQQQQQQQQRQ</sequence>
<name>A0ACC1MA67_9FUNG</name>
<evidence type="ECO:0000313" key="2">
    <source>
        <dbReference type="Proteomes" id="UP001139981"/>
    </source>
</evidence>
<keyword evidence="1" id="KW-0472">Membrane</keyword>
<gene>
    <name evidence="1" type="primary">POM33</name>
    <name evidence="1" type="ORF">IWW38_000634</name>
</gene>
<dbReference type="Proteomes" id="UP001139981">
    <property type="component" value="Unassembled WGS sequence"/>
</dbReference>
<reference evidence="1" key="1">
    <citation type="submission" date="2022-07" db="EMBL/GenBank/DDBJ databases">
        <title>Phylogenomic reconstructions and comparative analyses of Kickxellomycotina fungi.</title>
        <authorList>
            <person name="Reynolds N.K."/>
            <person name="Stajich J.E."/>
            <person name="Barry K."/>
            <person name="Grigoriev I.V."/>
            <person name="Crous P."/>
            <person name="Smith M.E."/>
        </authorList>
    </citation>
    <scope>NUCLEOTIDE SEQUENCE</scope>
    <source>
        <strain evidence="1">CBS 190363</strain>
    </source>
</reference>
<evidence type="ECO:0000313" key="1">
    <source>
        <dbReference type="EMBL" id="KAJ2900214.1"/>
    </source>
</evidence>
<comment type="caution">
    <text evidence="1">The sequence shown here is derived from an EMBL/GenBank/DDBJ whole genome shotgun (WGS) entry which is preliminary data.</text>
</comment>
<accession>A0ACC1MA67</accession>
<protein>
    <submittedName>
        <fullName evidence="1">Transmembrane nucleoporin</fullName>
    </submittedName>
</protein>
<keyword evidence="1" id="KW-0812">Transmembrane</keyword>